<keyword evidence="2" id="KW-0175">Coiled coil</keyword>
<dbReference type="InterPro" id="IPR036013">
    <property type="entry name" value="Band_7/SPFH_dom_sf"/>
</dbReference>
<evidence type="ECO:0000313" key="4">
    <source>
        <dbReference type="EMBL" id="MBD8528148.1"/>
    </source>
</evidence>
<reference evidence="4 5" key="1">
    <citation type="submission" date="2020-09" db="EMBL/GenBank/DDBJ databases">
        <title>Pseudoxanthomonas sp. CAU 1598 isolated from sand of Yaerae Beach.</title>
        <authorList>
            <person name="Kim W."/>
        </authorList>
    </citation>
    <scope>NUCLEOTIDE SEQUENCE [LARGE SCALE GENOMIC DNA]</scope>
    <source>
        <strain evidence="4 5">CAU 1598</strain>
    </source>
</reference>
<keyword evidence="5" id="KW-1185">Reference proteome</keyword>
<dbReference type="InterPro" id="IPR000163">
    <property type="entry name" value="Prohibitin"/>
</dbReference>
<evidence type="ECO:0000256" key="1">
    <source>
        <dbReference type="ARBA" id="ARBA00004167"/>
    </source>
</evidence>
<dbReference type="Pfam" id="PF01145">
    <property type="entry name" value="Band_7"/>
    <property type="match status" value="3"/>
</dbReference>
<dbReference type="SUPFAM" id="SSF117892">
    <property type="entry name" value="Band 7/SPFH domain"/>
    <property type="match status" value="3"/>
</dbReference>
<name>A0AAW3ZQB9_9GAMM</name>
<dbReference type="AlphaFoldDB" id="A0AAW3ZQB9"/>
<organism evidence="4 5">
    <name type="scientific">Pseudomarimonas arenosa</name>
    <dbReference type="NCBI Taxonomy" id="2774145"/>
    <lineage>
        <taxon>Bacteria</taxon>
        <taxon>Pseudomonadati</taxon>
        <taxon>Pseudomonadota</taxon>
        <taxon>Gammaproteobacteria</taxon>
        <taxon>Lysobacterales</taxon>
        <taxon>Lysobacteraceae</taxon>
        <taxon>Pseudomarimonas</taxon>
    </lineage>
</organism>
<accession>A0AAW3ZQB9</accession>
<evidence type="ECO:0000313" key="5">
    <source>
        <dbReference type="Proteomes" id="UP000613768"/>
    </source>
</evidence>
<proteinExistence type="predicted"/>
<feature type="coiled-coil region" evidence="2">
    <location>
        <begin position="466"/>
        <end position="535"/>
    </location>
</feature>
<dbReference type="GO" id="GO:0016020">
    <property type="term" value="C:membrane"/>
    <property type="evidence" value="ECO:0007669"/>
    <property type="project" value="UniProtKB-SubCell"/>
</dbReference>
<dbReference type="RefSeq" id="WP_192031567.1">
    <property type="nucleotide sequence ID" value="NZ_JACYTR010000087.1"/>
</dbReference>
<gene>
    <name evidence="4" type="ORF">IFO71_20560</name>
</gene>
<comment type="caution">
    <text evidence="4">The sequence shown here is derived from an EMBL/GenBank/DDBJ whole genome shotgun (WGS) entry which is preliminary data.</text>
</comment>
<feature type="domain" description="Band 7" evidence="3">
    <location>
        <begin position="66"/>
        <end position="190"/>
    </location>
</feature>
<feature type="domain" description="Band 7" evidence="3">
    <location>
        <begin position="338"/>
        <end position="467"/>
    </location>
</feature>
<sequence length="633" mass="70798">MSEIRERFHPFKAGANRRKTLVLALALGLGWMLWSHPPVESVAEEQFGLRVNRITGGARLIEGGSEAWVWPLLHQLHAYSTADQTFAPFAADRIGLDPLQSADGLSVWIEASLQYRVDPTRLAEQADLPSDLQKDWLQPIVEQQLRAEFARYTMAELLTDKRQAVFQSASAALQSALSQRGIELRAFQIDGLALHHQGTQWTLHERAYKPMADADSHAFAPLLSKDGLSVYADMSMRYALDAEQLTLTQQMPRDLQGQVVDPQARDILGKAFARYTLHEIYNDKRQQLQDDIRKELASGLKAKGFVLNGFLLGDVSLLHLGMQFSLHDRIFRPQRSASVSADAPLQTSEGLSIGVELAIRYALDTETLAETVLNLPADVDNQRVAPLVDGVIYRVLSSYSAREIFSSKRSDVQQEIVKTLAPLMQRDGLVLRSVTLGNIDLPRDYKAGMDRVLQTELQNEQMKYTLQLKEKEVRQSELQAEAEKVRREKQAEAAAREQVIAAKAQEEAMRHVLPFKQQQVEQKKLEAEADRLSRIKTAEGVAEARKIEAAGEAESRQKLADAEAYRMERLGKVASAQLERDGALIDRYPLMIQKTLADKLSDKVQVIIAPPPADGGFIGNTLLGANDEKRGRR</sequence>
<protein>
    <recommendedName>
        <fullName evidence="3">Band 7 domain-containing protein</fullName>
    </recommendedName>
</protein>
<evidence type="ECO:0000259" key="3">
    <source>
        <dbReference type="Pfam" id="PF01145"/>
    </source>
</evidence>
<feature type="domain" description="Band 7" evidence="3">
    <location>
        <begin position="221"/>
        <end position="316"/>
    </location>
</feature>
<dbReference type="Gene3D" id="3.30.479.30">
    <property type="entry name" value="Band 7 domain"/>
    <property type="match status" value="3"/>
</dbReference>
<evidence type="ECO:0000256" key="2">
    <source>
        <dbReference type="SAM" id="Coils"/>
    </source>
</evidence>
<dbReference type="PANTHER" id="PTHR23222">
    <property type="entry name" value="PROHIBITIN"/>
    <property type="match status" value="1"/>
</dbReference>
<dbReference type="PANTHER" id="PTHR23222:SF0">
    <property type="entry name" value="PROHIBITIN 1"/>
    <property type="match status" value="1"/>
</dbReference>
<comment type="subcellular location">
    <subcellularLocation>
        <location evidence="1">Membrane</location>
        <topology evidence="1">Single-pass membrane protein</topology>
    </subcellularLocation>
</comment>
<dbReference type="Proteomes" id="UP000613768">
    <property type="component" value="Unassembled WGS sequence"/>
</dbReference>
<dbReference type="EMBL" id="JACYTR010000087">
    <property type="protein sequence ID" value="MBD8528148.1"/>
    <property type="molecule type" value="Genomic_DNA"/>
</dbReference>
<dbReference type="InterPro" id="IPR001107">
    <property type="entry name" value="Band_7"/>
</dbReference>